<keyword evidence="1 2" id="KW-0456">Lyase</keyword>
<dbReference type="Proteomes" id="UP000198280">
    <property type="component" value="Unassembled WGS sequence"/>
</dbReference>
<dbReference type="PANTHER" id="PTHR31683:SF18">
    <property type="entry name" value="PECTATE LYASE 21-RELATED"/>
    <property type="match status" value="1"/>
</dbReference>
<feature type="domain" description="Pectate lyase" evidence="4">
    <location>
        <begin position="126"/>
        <end position="368"/>
    </location>
</feature>
<feature type="signal peptide" evidence="3">
    <location>
        <begin position="1"/>
        <end position="32"/>
    </location>
</feature>
<dbReference type="GO" id="GO:0030570">
    <property type="term" value="F:pectate lyase activity"/>
    <property type="evidence" value="ECO:0007669"/>
    <property type="project" value="InterPro"/>
</dbReference>
<dbReference type="OrthoDB" id="9804661at2"/>
<keyword evidence="3" id="KW-0732">Signal</keyword>
<comment type="subcellular location">
    <subcellularLocation>
        <location evidence="2">Secreted</location>
    </subcellularLocation>
</comment>
<dbReference type="GO" id="GO:0000272">
    <property type="term" value="P:polysaccharide catabolic process"/>
    <property type="evidence" value="ECO:0007669"/>
    <property type="project" value="UniProtKB-KW"/>
</dbReference>
<evidence type="ECO:0000259" key="4">
    <source>
        <dbReference type="SMART" id="SM00656"/>
    </source>
</evidence>
<proteinExistence type="inferred from homology"/>
<keyword evidence="2" id="KW-0119">Carbohydrate metabolism</keyword>
<dbReference type="SUPFAM" id="SSF51126">
    <property type="entry name" value="Pectin lyase-like"/>
    <property type="match status" value="1"/>
</dbReference>
<evidence type="ECO:0000313" key="6">
    <source>
        <dbReference type="Proteomes" id="UP000198280"/>
    </source>
</evidence>
<dbReference type="Pfam" id="PF00544">
    <property type="entry name" value="Pectate_lyase_4"/>
    <property type="match status" value="2"/>
</dbReference>
<reference evidence="5 6" key="1">
    <citation type="submission" date="2017-06" db="EMBL/GenBank/DDBJ databases">
        <authorList>
            <person name="Kim H.J."/>
            <person name="Triplett B.A."/>
        </authorList>
    </citation>
    <scope>NUCLEOTIDE SEQUENCE [LARGE SCALE GENOMIC DNA]</scope>
    <source>
        <strain evidence="5 6">CGMCC 4.1858</strain>
    </source>
</reference>
<keyword evidence="2" id="KW-0624">Polysaccharide degradation</keyword>
<sequence>MRRTVCHARAMLALLGCSTLTLALTAPAAAQAVPHGAALGRAVLPAGDGWASAGGGTRGGSAADAAHVFTVRNRAELVAALGNGDGTPRIVQVKGVIDANTADDGTPLDCADYATGGYTLDGYLAAYDPAVWGTDREPSGPLEDARAASQKVQAERVQVRVGSRTTIVGLGRGATLRGADLMVQDADDVIIRNLSFENAADCFPAWDPTDGDTGNWNSEYDNLSVVDSTHVWVDHNTFSDGDEPDSALPEYFGRVFQKHDGLFDVIKGSDLVTASWNVFRDHGKTSLIGNSDSAAATDAGRLRVTLHHNLYRNVTERAPRVRFGQVDVYNNHYVVTPDSGYAYGYSLGVGVQSQLVAEANAFTLPAGVDRATVIKKWKGTALTEAGNLVNGRPVDLLAVHNAGVPGEQLGDDAGWTPALRTRVDRAAAVPHVVDRRAGSGRL</sequence>
<dbReference type="Gene3D" id="2.160.20.10">
    <property type="entry name" value="Single-stranded right-handed beta-helix, Pectin lyase-like"/>
    <property type="match status" value="1"/>
</dbReference>
<keyword evidence="2" id="KW-0964">Secreted</keyword>
<evidence type="ECO:0000256" key="2">
    <source>
        <dbReference type="RuleBase" id="RU361173"/>
    </source>
</evidence>
<comment type="similarity">
    <text evidence="2">Belongs to the polysaccharide lyase 1 family.</text>
</comment>
<name>A0A239A0V8_9ACTN</name>
<protein>
    <submittedName>
        <fullName evidence="5">Pectate lyase</fullName>
    </submittedName>
</protein>
<evidence type="ECO:0000256" key="3">
    <source>
        <dbReference type="SAM" id="SignalP"/>
    </source>
</evidence>
<dbReference type="SMART" id="SM00656">
    <property type="entry name" value="Amb_all"/>
    <property type="match status" value="1"/>
</dbReference>
<gene>
    <name evidence="5" type="ORF">SAMN05216252_101701</name>
</gene>
<dbReference type="InterPro" id="IPR045032">
    <property type="entry name" value="PEL"/>
</dbReference>
<dbReference type="InterPro" id="IPR012334">
    <property type="entry name" value="Pectin_lyas_fold"/>
</dbReference>
<dbReference type="GO" id="GO:0005576">
    <property type="term" value="C:extracellular region"/>
    <property type="evidence" value="ECO:0007669"/>
    <property type="project" value="UniProtKB-SubCell"/>
</dbReference>
<evidence type="ECO:0000313" key="5">
    <source>
        <dbReference type="EMBL" id="SNR89170.1"/>
    </source>
</evidence>
<feature type="chain" id="PRO_5012263556" evidence="3">
    <location>
        <begin position="33"/>
        <end position="442"/>
    </location>
</feature>
<dbReference type="AlphaFoldDB" id="A0A239A0V8"/>
<dbReference type="InterPro" id="IPR011050">
    <property type="entry name" value="Pectin_lyase_fold/virulence"/>
</dbReference>
<evidence type="ECO:0000256" key="1">
    <source>
        <dbReference type="ARBA" id="ARBA00023239"/>
    </source>
</evidence>
<dbReference type="RefSeq" id="WP_089222055.1">
    <property type="nucleotide sequence ID" value="NZ_FZOF01000001.1"/>
</dbReference>
<dbReference type="EMBL" id="FZOF01000001">
    <property type="protein sequence ID" value="SNR89170.1"/>
    <property type="molecule type" value="Genomic_DNA"/>
</dbReference>
<organism evidence="5 6">
    <name type="scientific">Actinacidiphila glaucinigra</name>
    <dbReference type="NCBI Taxonomy" id="235986"/>
    <lineage>
        <taxon>Bacteria</taxon>
        <taxon>Bacillati</taxon>
        <taxon>Actinomycetota</taxon>
        <taxon>Actinomycetes</taxon>
        <taxon>Kitasatosporales</taxon>
        <taxon>Streptomycetaceae</taxon>
        <taxon>Actinacidiphila</taxon>
    </lineage>
</organism>
<keyword evidence="6" id="KW-1185">Reference proteome</keyword>
<dbReference type="InterPro" id="IPR002022">
    <property type="entry name" value="Pec_lyase"/>
</dbReference>
<accession>A0A239A0V8</accession>
<dbReference type="PANTHER" id="PTHR31683">
    <property type="entry name" value="PECTATE LYASE 18-RELATED"/>
    <property type="match status" value="1"/>
</dbReference>